<protein>
    <submittedName>
        <fullName evidence="1">Uncharacterized protein</fullName>
    </submittedName>
</protein>
<sequence>MAHISICISERSANRERSCSTNGASPYFNLPPELARKIYDYILEDLVPGPLADVALKLTSRAHFTLKDYGSLDPTKILDDPDPAALWGRVIGMLTASKTFNKDIGLRLLELIPLHLRLEATVQAIDCEGSPAVEFNPILNFALPARTKRLYLSLRCTARLTARVYKDGKHVWLEDLTERQCNEAMVASPSFRDFTHRLTSCELVETLYLDARLTGGDFCLLELDPDDHQSHLIYQAMLAAVEQMPKLKRYYLQVGNFSMLAIRRDGKAWNDEKVFRESHSRLWVQHQPEYYELERELHML</sequence>
<dbReference type="AlphaFoldDB" id="A0A9Q9ELT8"/>
<organism evidence="1 2">
    <name type="scientific">Septoria linicola</name>
    <dbReference type="NCBI Taxonomy" id="215465"/>
    <lineage>
        <taxon>Eukaryota</taxon>
        <taxon>Fungi</taxon>
        <taxon>Dikarya</taxon>
        <taxon>Ascomycota</taxon>
        <taxon>Pezizomycotina</taxon>
        <taxon>Dothideomycetes</taxon>
        <taxon>Dothideomycetidae</taxon>
        <taxon>Mycosphaerellales</taxon>
        <taxon>Mycosphaerellaceae</taxon>
        <taxon>Septoria</taxon>
    </lineage>
</organism>
<keyword evidence="2" id="KW-1185">Reference proteome</keyword>
<reference evidence="1" key="1">
    <citation type="submission" date="2022-06" db="EMBL/GenBank/DDBJ databases">
        <title>Complete genome sequences of two strains of the flax pathogen Septoria linicola.</title>
        <authorList>
            <person name="Lapalu N."/>
            <person name="Simon A."/>
            <person name="Demenou B."/>
            <person name="Paumier D."/>
            <person name="Guillot M.-P."/>
            <person name="Gout L."/>
            <person name="Valade R."/>
        </authorList>
    </citation>
    <scope>NUCLEOTIDE SEQUENCE</scope>
    <source>
        <strain evidence="1">SE15195</strain>
    </source>
</reference>
<name>A0A9Q9ELT8_9PEZI</name>
<proteinExistence type="predicted"/>
<accession>A0A9Q9ELT8</accession>
<dbReference type="EMBL" id="CP099423">
    <property type="protein sequence ID" value="USW54782.1"/>
    <property type="molecule type" value="Genomic_DNA"/>
</dbReference>
<evidence type="ECO:0000313" key="1">
    <source>
        <dbReference type="EMBL" id="USW54782.1"/>
    </source>
</evidence>
<gene>
    <name evidence="1" type="ORF">Slin15195_G081010</name>
</gene>
<evidence type="ECO:0000313" key="2">
    <source>
        <dbReference type="Proteomes" id="UP001056384"/>
    </source>
</evidence>
<dbReference type="Proteomes" id="UP001056384">
    <property type="component" value="Chromosome 6"/>
</dbReference>